<keyword evidence="8 12" id="KW-0798">TonB box</keyword>
<keyword evidence="2 11" id="KW-0813">Transport</keyword>
<dbReference type="AlphaFoldDB" id="A0A916ZN70"/>
<evidence type="ECO:0000256" key="12">
    <source>
        <dbReference type="RuleBase" id="RU003357"/>
    </source>
</evidence>
<keyword evidence="10 11" id="KW-0998">Cell outer membrane</keyword>
<evidence type="ECO:0000256" key="10">
    <source>
        <dbReference type="ARBA" id="ARBA00023237"/>
    </source>
</evidence>
<feature type="domain" description="TonB-dependent receptor-like beta-barrel" evidence="14">
    <location>
        <begin position="312"/>
        <end position="805"/>
    </location>
</feature>
<dbReference type="Gene3D" id="2.170.130.10">
    <property type="entry name" value="TonB-dependent receptor, plug domain"/>
    <property type="match status" value="1"/>
</dbReference>
<sequence length="842" mass="89831">MRIATPKLKTILLASIAATSFTGFAAAQTAPATPEAAAPKAAAPEAVAAGSAQDDEGLIIVTASKRAATLQDTPISVAVTTGAVIEQAQVRDLLDLQTLVPSLRVSQLQSSANTNFIIRGFGNGANNPGIEPSVGVFIDGVYRSRSAAQIGDLPNLERVEVLRGPQSTLFGKNASAGIIAIVTREPQFEFGGQAEVSYGNYNAIIARADVTGPITDKIAFSLAGNINKRDGYATDLVTGSEFNERDRWGVRGSLLFRPSDDFKIRFIADYDKLDENCCAVVNVVDGRTGAIVRGLGGRIDSNKLLALSSTTNFDSENKIENFGVSAQADWNVSDFDVTLIGSYRGVRSFTNQDSDFTSADLISANRADTDIDTFTGEARVASNFDGFFNFLLGAYYFNEKIDYRPTLTTGADFRNYANALTGGAFLNVERLLGFPTGTFGRSGQGIFEQYDYRNQAISAFGQGDFAITDQLTFTAGFNYTRDRKDVGANVVSTDVFSGLDLIALGTRIGVPPTLAANPQFNPLLALRPLQFLPPFLNFPNAVEDGKTSDDDLSYTLRLAYKVSENLSTYATYATGFKASSWNLSRDSRPTPANFIPGSPAQVPAPAGSPIRDAGLAVNNLSTGTRFAGPENAEVYEIGLKGQFPGFGFNLAVFQQALEGFQGNIFTGTGFVLANAEKQSTFGFEIDTSFTPIRALNVTASLTYLDPKFDSFTGGSALNPGFTTSPTDLSGQRPAGIPEFSIAVGATYTAAITEAAKMIFHVDFNHESNVAIAQGSNISREVESLNAAVTLALGNGLEVTAWGRNLTDAAYLTTIFPSVVQAGSLSGYRNQPRTYGGSLRYRF</sequence>
<feature type="signal peptide" evidence="13">
    <location>
        <begin position="1"/>
        <end position="25"/>
    </location>
</feature>
<keyword evidence="5 11" id="KW-0812">Transmembrane</keyword>
<evidence type="ECO:0000256" key="6">
    <source>
        <dbReference type="ARBA" id="ARBA00023004"/>
    </source>
</evidence>
<dbReference type="Gene3D" id="2.40.170.20">
    <property type="entry name" value="TonB-dependent receptor, beta-barrel domain"/>
    <property type="match status" value="1"/>
</dbReference>
<dbReference type="InterPro" id="IPR037066">
    <property type="entry name" value="Plug_dom_sf"/>
</dbReference>
<accession>A0A916ZN70</accession>
<dbReference type="CDD" id="cd01347">
    <property type="entry name" value="ligand_gated_channel"/>
    <property type="match status" value="1"/>
</dbReference>
<keyword evidence="13" id="KW-0732">Signal</keyword>
<dbReference type="SUPFAM" id="SSF56935">
    <property type="entry name" value="Porins"/>
    <property type="match status" value="1"/>
</dbReference>
<evidence type="ECO:0000313" key="16">
    <source>
        <dbReference type="EMBL" id="GGE04216.1"/>
    </source>
</evidence>
<comment type="caution">
    <text evidence="16">The sequence shown here is derived from an EMBL/GenBank/DDBJ whole genome shotgun (WGS) entry which is preliminary data.</text>
</comment>
<evidence type="ECO:0000256" key="2">
    <source>
        <dbReference type="ARBA" id="ARBA00022448"/>
    </source>
</evidence>
<dbReference type="GO" id="GO:0006826">
    <property type="term" value="P:iron ion transport"/>
    <property type="evidence" value="ECO:0007669"/>
    <property type="project" value="UniProtKB-KW"/>
</dbReference>
<evidence type="ECO:0000259" key="14">
    <source>
        <dbReference type="Pfam" id="PF00593"/>
    </source>
</evidence>
<dbReference type="InterPro" id="IPR039426">
    <property type="entry name" value="TonB-dep_rcpt-like"/>
</dbReference>
<keyword evidence="3 11" id="KW-1134">Transmembrane beta strand</keyword>
<dbReference type="EMBL" id="BMJM01000002">
    <property type="protein sequence ID" value="GGE04216.1"/>
    <property type="molecule type" value="Genomic_DNA"/>
</dbReference>
<keyword evidence="9 11" id="KW-0472">Membrane</keyword>
<keyword evidence="6" id="KW-0408">Iron</keyword>
<keyword evidence="4" id="KW-0410">Iron transport</keyword>
<dbReference type="Pfam" id="PF00593">
    <property type="entry name" value="TonB_dep_Rec_b-barrel"/>
    <property type="match status" value="1"/>
</dbReference>
<evidence type="ECO:0000256" key="8">
    <source>
        <dbReference type="ARBA" id="ARBA00023077"/>
    </source>
</evidence>
<keyword evidence="7" id="KW-0406">Ion transport</keyword>
<feature type="chain" id="PRO_5037838834" evidence="13">
    <location>
        <begin position="26"/>
        <end position="842"/>
    </location>
</feature>
<evidence type="ECO:0000256" key="3">
    <source>
        <dbReference type="ARBA" id="ARBA00022452"/>
    </source>
</evidence>
<dbReference type="InterPro" id="IPR036942">
    <property type="entry name" value="Beta-barrel_TonB_sf"/>
</dbReference>
<evidence type="ECO:0000256" key="5">
    <source>
        <dbReference type="ARBA" id="ARBA00022692"/>
    </source>
</evidence>
<dbReference type="PROSITE" id="PS52016">
    <property type="entry name" value="TONB_DEPENDENT_REC_3"/>
    <property type="match status" value="1"/>
</dbReference>
<evidence type="ECO:0000256" key="7">
    <source>
        <dbReference type="ARBA" id="ARBA00023065"/>
    </source>
</evidence>
<dbReference type="Proteomes" id="UP000635071">
    <property type="component" value="Unassembled WGS sequence"/>
</dbReference>
<dbReference type="InterPro" id="IPR000531">
    <property type="entry name" value="Beta-barrel_TonB"/>
</dbReference>
<protein>
    <submittedName>
        <fullName evidence="16">TonB-dependent receptor</fullName>
    </submittedName>
</protein>
<dbReference type="InterPro" id="IPR012910">
    <property type="entry name" value="Plug_dom"/>
</dbReference>
<name>A0A916ZN70_9SPHN</name>
<dbReference type="Pfam" id="PF07715">
    <property type="entry name" value="Plug"/>
    <property type="match status" value="1"/>
</dbReference>
<keyword evidence="16" id="KW-0675">Receptor</keyword>
<proteinExistence type="inferred from homology"/>
<evidence type="ECO:0000256" key="9">
    <source>
        <dbReference type="ARBA" id="ARBA00023136"/>
    </source>
</evidence>
<organism evidence="16 17">
    <name type="scientific">Sandarakinorhabdus glacialis</name>
    <dbReference type="NCBI Taxonomy" id="1614636"/>
    <lineage>
        <taxon>Bacteria</taxon>
        <taxon>Pseudomonadati</taxon>
        <taxon>Pseudomonadota</taxon>
        <taxon>Alphaproteobacteria</taxon>
        <taxon>Sphingomonadales</taxon>
        <taxon>Sphingosinicellaceae</taxon>
        <taxon>Sandarakinorhabdus</taxon>
    </lineage>
</organism>
<dbReference type="GO" id="GO:0009279">
    <property type="term" value="C:cell outer membrane"/>
    <property type="evidence" value="ECO:0007669"/>
    <property type="project" value="UniProtKB-SubCell"/>
</dbReference>
<dbReference type="PANTHER" id="PTHR32552">
    <property type="entry name" value="FERRICHROME IRON RECEPTOR-RELATED"/>
    <property type="match status" value="1"/>
</dbReference>
<evidence type="ECO:0000256" key="11">
    <source>
        <dbReference type="PROSITE-ProRule" id="PRU01360"/>
    </source>
</evidence>
<reference evidence="16" key="1">
    <citation type="journal article" date="2014" name="Int. J. Syst. Evol. Microbiol.">
        <title>Complete genome sequence of Corynebacterium casei LMG S-19264T (=DSM 44701T), isolated from a smear-ripened cheese.</title>
        <authorList>
            <consortium name="US DOE Joint Genome Institute (JGI-PGF)"/>
            <person name="Walter F."/>
            <person name="Albersmeier A."/>
            <person name="Kalinowski J."/>
            <person name="Ruckert C."/>
        </authorList>
    </citation>
    <scope>NUCLEOTIDE SEQUENCE</scope>
    <source>
        <strain evidence="16">CGMCC 1.15519</strain>
    </source>
</reference>
<evidence type="ECO:0000313" key="17">
    <source>
        <dbReference type="Proteomes" id="UP000635071"/>
    </source>
</evidence>
<keyword evidence="17" id="KW-1185">Reference proteome</keyword>
<evidence type="ECO:0000256" key="13">
    <source>
        <dbReference type="SAM" id="SignalP"/>
    </source>
</evidence>
<evidence type="ECO:0000259" key="15">
    <source>
        <dbReference type="Pfam" id="PF07715"/>
    </source>
</evidence>
<comment type="subcellular location">
    <subcellularLocation>
        <location evidence="1 11">Cell outer membrane</location>
        <topology evidence="1 11">Multi-pass membrane protein</topology>
    </subcellularLocation>
</comment>
<dbReference type="PANTHER" id="PTHR32552:SF81">
    <property type="entry name" value="TONB-DEPENDENT OUTER MEMBRANE RECEPTOR"/>
    <property type="match status" value="1"/>
</dbReference>
<gene>
    <name evidence="16" type="ORF">GCM10011529_08230</name>
</gene>
<comment type="similarity">
    <text evidence="11 12">Belongs to the TonB-dependent receptor family.</text>
</comment>
<evidence type="ECO:0000256" key="4">
    <source>
        <dbReference type="ARBA" id="ARBA00022496"/>
    </source>
</evidence>
<dbReference type="RefSeq" id="WP_188761648.1">
    <property type="nucleotide sequence ID" value="NZ_BMJM01000002.1"/>
</dbReference>
<reference evidence="16" key="2">
    <citation type="submission" date="2020-09" db="EMBL/GenBank/DDBJ databases">
        <authorList>
            <person name="Sun Q."/>
            <person name="Zhou Y."/>
        </authorList>
    </citation>
    <scope>NUCLEOTIDE SEQUENCE</scope>
    <source>
        <strain evidence="16">CGMCC 1.15519</strain>
    </source>
</reference>
<evidence type="ECO:0000256" key="1">
    <source>
        <dbReference type="ARBA" id="ARBA00004571"/>
    </source>
</evidence>
<feature type="domain" description="TonB-dependent receptor plug" evidence="15">
    <location>
        <begin position="70"/>
        <end position="178"/>
    </location>
</feature>